<dbReference type="GO" id="GO:0032977">
    <property type="term" value="F:membrane insertase activity"/>
    <property type="evidence" value="ECO:0007669"/>
    <property type="project" value="InterPro"/>
</dbReference>
<evidence type="ECO:0000313" key="13">
    <source>
        <dbReference type="EMBL" id="GMT28546.1"/>
    </source>
</evidence>
<evidence type="ECO:0000256" key="5">
    <source>
        <dbReference type="ARBA" id="ARBA00022946"/>
    </source>
</evidence>
<name>A0AAV5W8J8_9BILA</name>
<dbReference type="GO" id="GO:0032979">
    <property type="term" value="P:protein insertion into mitochondrial inner membrane from matrix"/>
    <property type="evidence" value="ECO:0007669"/>
    <property type="project" value="TreeGrafter"/>
</dbReference>
<keyword evidence="14" id="KW-1185">Reference proteome</keyword>
<dbReference type="PANTHER" id="PTHR12428:SF66">
    <property type="entry name" value="MITOCHONDRIAL INNER MEMBRANE PROTEIN OXA1L"/>
    <property type="match status" value="1"/>
</dbReference>
<evidence type="ECO:0000256" key="2">
    <source>
        <dbReference type="ARBA" id="ARBA00009877"/>
    </source>
</evidence>
<evidence type="ECO:0000256" key="8">
    <source>
        <dbReference type="ARBA" id="ARBA00023136"/>
    </source>
</evidence>
<feature type="region of interest" description="Disordered" evidence="10">
    <location>
        <begin position="164"/>
        <end position="191"/>
    </location>
</feature>
<reference evidence="13" key="1">
    <citation type="submission" date="2023-10" db="EMBL/GenBank/DDBJ databases">
        <title>Genome assembly of Pristionchus species.</title>
        <authorList>
            <person name="Yoshida K."/>
            <person name="Sommer R.J."/>
        </authorList>
    </citation>
    <scope>NUCLEOTIDE SEQUENCE</scope>
    <source>
        <strain evidence="13">RS5133</strain>
    </source>
</reference>
<evidence type="ECO:0000256" key="10">
    <source>
        <dbReference type="SAM" id="MobiDB-lite"/>
    </source>
</evidence>
<accession>A0AAV5W8J8</accession>
<evidence type="ECO:0000256" key="9">
    <source>
        <dbReference type="RuleBase" id="RU003945"/>
    </source>
</evidence>
<evidence type="ECO:0000256" key="4">
    <source>
        <dbReference type="ARBA" id="ARBA00022792"/>
    </source>
</evidence>
<evidence type="ECO:0000256" key="1">
    <source>
        <dbReference type="ARBA" id="ARBA00004448"/>
    </source>
</evidence>
<proteinExistence type="inferred from homology"/>
<protein>
    <recommendedName>
        <fullName evidence="12">Membrane insertase YidC/Oxa/ALB C-terminal domain-containing protein</fullName>
    </recommendedName>
</protein>
<evidence type="ECO:0000313" key="14">
    <source>
        <dbReference type="Proteomes" id="UP001432322"/>
    </source>
</evidence>
<sequence length="191" mass="21040">SQDIKLGRQFLVLLANGGVFMTQFFAIKRMIEMNYPGLSTGGTAWFTDLTLADPYYILPLLSATTMALVTRVGIEMGQSSDSMPPVMRLGMMYGLPVIIFAVSSQFGSGLCVYWCASNAVSLTYSVIFRMDGVRKILSIPPIIKHNTTPKNPWKELMGNYSANKQIPPSLSDLKSRDAEKFKKAGRGKPSL</sequence>
<feature type="non-terminal residue" evidence="13">
    <location>
        <position position="1"/>
    </location>
</feature>
<dbReference type="InterPro" id="IPR001708">
    <property type="entry name" value="YidC/ALB3/OXA1/COX18"/>
</dbReference>
<keyword evidence="5" id="KW-0809">Transit peptide</keyword>
<gene>
    <name evidence="13" type="ORF">PFISCL1PPCAC_19843</name>
</gene>
<comment type="subcellular location">
    <subcellularLocation>
        <location evidence="9">Membrane</location>
        <topology evidence="9">Multi-pass membrane protein</topology>
    </subcellularLocation>
    <subcellularLocation>
        <location evidence="1">Mitochondrion inner membrane</location>
        <topology evidence="1">Multi-pass membrane protein</topology>
    </subcellularLocation>
</comment>
<comment type="similarity">
    <text evidence="2 9">Belongs to the OXA1/ALB3/YidC family.</text>
</comment>
<dbReference type="Proteomes" id="UP001432322">
    <property type="component" value="Unassembled WGS sequence"/>
</dbReference>
<keyword evidence="8 11" id="KW-0472">Membrane</keyword>
<keyword evidence="3 9" id="KW-0812">Transmembrane</keyword>
<keyword evidence="7" id="KW-0496">Mitochondrion</keyword>
<comment type="caution">
    <text evidence="13">The sequence shown here is derived from an EMBL/GenBank/DDBJ whole genome shotgun (WGS) entry which is preliminary data.</text>
</comment>
<feature type="compositionally biased region" description="Basic and acidic residues" evidence="10">
    <location>
        <begin position="173"/>
        <end position="182"/>
    </location>
</feature>
<dbReference type="AlphaFoldDB" id="A0AAV5W8J8"/>
<feature type="transmembrane region" description="Helical" evidence="11">
    <location>
        <begin position="55"/>
        <end position="74"/>
    </location>
</feature>
<organism evidence="13 14">
    <name type="scientific">Pristionchus fissidentatus</name>
    <dbReference type="NCBI Taxonomy" id="1538716"/>
    <lineage>
        <taxon>Eukaryota</taxon>
        <taxon>Metazoa</taxon>
        <taxon>Ecdysozoa</taxon>
        <taxon>Nematoda</taxon>
        <taxon>Chromadorea</taxon>
        <taxon>Rhabditida</taxon>
        <taxon>Rhabditina</taxon>
        <taxon>Diplogasteromorpha</taxon>
        <taxon>Diplogasteroidea</taxon>
        <taxon>Neodiplogasteridae</taxon>
        <taxon>Pristionchus</taxon>
    </lineage>
</organism>
<dbReference type="PANTHER" id="PTHR12428">
    <property type="entry name" value="OXA1"/>
    <property type="match status" value="1"/>
</dbReference>
<evidence type="ECO:0000256" key="11">
    <source>
        <dbReference type="SAM" id="Phobius"/>
    </source>
</evidence>
<dbReference type="InterPro" id="IPR028055">
    <property type="entry name" value="YidC/Oxa/ALB_C"/>
</dbReference>
<evidence type="ECO:0000256" key="3">
    <source>
        <dbReference type="ARBA" id="ARBA00022692"/>
    </source>
</evidence>
<evidence type="ECO:0000259" key="12">
    <source>
        <dbReference type="Pfam" id="PF02096"/>
    </source>
</evidence>
<feature type="domain" description="Membrane insertase YidC/Oxa/ALB C-terminal" evidence="12">
    <location>
        <begin position="10"/>
        <end position="128"/>
    </location>
</feature>
<dbReference type="GO" id="GO:0005743">
    <property type="term" value="C:mitochondrial inner membrane"/>
    <property type="evidence" value="ECO:0007669"/>
    <property type="project" value="UniProtKB-SubCell"/>
</dbReference>
<dbReference type="Pfam" id="PF02096">
    <property type="entry name" value="60KD_IMP"/>
    <property type="match status" value="1"/>
</dbReference>
<evidence type="ECO:0000256" key="6">
    <source>
        <dbReference type="ARBA" id="ARBA00022989"/>
    </source>
</evidence>
<feature type="transmembrane region" description="Helical" evidence="11">
    <location>
        <begin position="12"/>
        <end position="31"/>
    </location>
</feature>
<keyword evidence="6 11" id="KW-1133">Transmembrane helix</keyword>
<dbReference type="EMBL" id="BTSY01000005">
    <property type="protein sequence ID" value="GMT28546.1"/>
    <property type="molecule type" value="Genomic_DNA"/>
</dbReference>
<dbReference type="CDD" id="cd20069">
    <property type="entry name" value="5TM_Oxa1-like"/>
    <property type="match status" value="1"/>
</dbReference>
<keyword evidence="4" id="KW-0999">Mitochondrion inner membrane</keyword>
<feature type="transmembrane region" description="Helical" evidence="11">
    <location>
        <begin position="86"/>
        <end position="104"/>
    </location>
</feature>
<evidence type="ECO:0000256" key="7">
    <source>
        <dbReference type="ARBA" id="ARBA00023128"/>
    </source>
</evidence>